<evidence type="ECO:0000313" key="2">
    <source>
        <dbReference type="EMBL" id="KAF5190642.1"/>
    </source>
</evidence>
<name>A0A7J6W272_THATH</name>
<proteinExistence type="predicted"/>
<evidence type="ECO:0000256" key="1">
    <source>
        <dbReference type="SAM" id="SignalP"/>
    </source>
</evidence>
<dbReference type="EMBL" id="JABWDY010023843">
    <property type="protein sequence ID" value="KAF5190642.1"/>
    <property type="molecule type" value="Genomic_DNA"/>
</dbReference>
<dbReference type="Proteomes" id="UP000554482">
    <property type="component" value="Unassembled WGS sequence"/>
</dbReference>
<organism evidence="2 3">
    <name type="scientific">Thalictrum thalictroides</name>
    <name type="common">Rue-anemone</name>
    <name type="synonym">Anemone thalictroides</name>
    <dbReference type="NCBI Taxonomy" id="46969"/>
    <lineage>
        <taxon>Eukaryota</taxon>
        <taxon>Viridiplantae</taxon>
        <taxon>Streptophyta</taxon>
        <taxon>Embryophyta</taxon>
        <taxon>Tracheophyta</taxon>
        <taxon>Spermatophyta</taxon>
        <taxon>Magnoliopsida</taxon>
        <taxon>Ranunculales</taxon>
        <taxon>Ranunculaceae</taxon>
        <taxon>Thalictroideae</taxon>
        <taxon>Thalictrum</taxon>
    </lineage>
</organism>
<feature type="signal peptide" evidence="1">
    <location>
        <begin position="1"/>
        <end position="20"/>
    </location>
</feature>
<keyword evidence="1" id="KW-0732">Signal</keyword>
<sequence>MSSEFGFCSGFRFLWMGSLAHGCFMALHKWSREVEQFEDATNSWSELENMVIINNNSGYLQFCMDSTRHPLSLSALKLPKNSNEESGLVISGLEGDD</sequence>
<gene>
    <name evidence="2" type="ORF">FRX31_019768</name>
</gene>
<dbReference type="AlphaFoldDB" id="A0A7J6W272"/>
<accession>A0A7J6W272</accession>
<comment type="caution">
    <text evidence="2">The sequence shown here is derived from an EMBL/GenBank/DDBJ whole genome shotgun (WGS) entry which is preliminary data.</text>
</comment>
<protein>
    <submittedName>
        <fullName evidence="2">Uncharacterized protein</fullName>
    </submittedName>
</protein>
<evidence type="ECO:0000313" key="3">
    <source>
        <dbReference type="Proteomes" id="UP000554482"/>
    </source>
</evidence>
<reference evidence="2 3" key="1">
    <citation type="submission" date="2020-06" db="EMBL/GenBank/DDBJ databases">
        <title>Transcriptomic and genomic resources for Thalictrum thalictroides and T. hernandezii: Facilitating candidate gene discovery in an emerging model plant lineage.</title>
        <authorList>
            <person name="Arias T."/>
            <person name="Riano-Pachon D.M."/>
            <person name="Di Stilio V.S."/>
        </authorList>
    </citation>
    <scope>NUCLEOTIDE SEQUENCE [LARGE SCALE GENOMIC DNA]</scope>
    <source>
        <strain evidence="3">cv. WT478/WT964</strain>
        <tissue evidence="2">Leaves</tissue>
    </source>
</reference>
<keyword evidence="3" id="KW-1185">Reference proteome</keyword>
<feature type="chain" id="PRO_5029503939" evidence="1">
    <location>
        <begin position="21"/>
        <end position="97"/>
    </location>
</feature>